<keyword evidence="3" id="KW-1185">Reference proteome</keyword>
<evidence type="ECO:0000313" key="3">
    <source>
        <dbReference type="Proteomes" id="UP000246635"/>
    </source>
</evidence>
<keyword evidence="1" id="KW-0472">Membrane</keyword>
<accession>A0A2V2YUW8</accession>
<dbReference type="AlphaFoldDB" id="A0A2V2YUW8"/>
<organism evidence="2 3">
    <name type="scientific">Paenibacillus cellulosilyticus</name>
    <dbReference type="NCBI Taxonomy" id="375489"/>
    <lineage>
        <taxon>Bacteria</taxon>
        <taxon>Bacillati</taxon>
        <taxon>Bacillota</taxon>
        <taxon>Bacilli</taxon>
        <taxon>Bacillales</taxon>
        <taxon>Paenibacillaceae</taxon>
        <taxon>Paenibacillus</taxon>
    </lineage>
</organism>
<feature type="transmembrane region" description="Helical" evidence="1">
    <location>
        <begin position="78"/>
        <end position="95"/>
    </location>
</feature>
<dbReference type="RefSeq" id="WP_245946641.1">
    <property type="nucleotide sequence ID" value="NZ_CP054612.1"/>
</dbReference>
<feature type="transmembrane region" description="Helical" evidence="1">
    <location>
        <begin position="33"/>
        <end position="53"/>
    </location>
</feature>
<evidence type="ECO:0000313" key="2">
    <source>
        <dbReference type="EMBL" id="PWW03250.1"/>
    </source>
</evidence>
<keyword evidence="1" id="KW-1133">Transmembrane helix</keyword>
<gene>
    <name evidence="2" type="ORF">DFQ01_107147</name>
</gene>
<evidence type="ECO:0000256" key="1">
    <source>
        <dbReference type="SAM" id="Phobius"/>
    </source>
</evidence>
<protein>
    <submittedName>
        <fullName evidence="2">Uncharacterized protein</fullName>
    </submittedName>
</protein>
<comment type="caution">
    <text evidence="2">The sequence shown here is derived from an EMBL/GenBank/DDBJ whole genome shotgun (WGS) entry which is preliminary data.</text>
</comment>
<reference evidence="2 3" key="1">
    <citation type="submission" date="2018-05" db="EMBL/GenBank/DDBJ databases">
        <title>Genomic Encyclopedia of Type Strains, Phase III (KMG-III): the genomes of soil and plant-associated and newly described type strains.</title>
        <authorList>
            <person name="Whitman W."/>
        </authorList>
    </citation>
    <scope>NUCLEOTIDE SEQUENCE [LARGE SCALE GENOMIC DNA]</scope>
    <source>
        <strain evidence="2 3">CECT 5696</strain>
    </source>
</reference>
<feature type="transmembrane region" description="Helical" evidence="1">
    <location>
        <begin position="154"/>
        <end position="173"/>
    </location>
</feature>
<keyword evidence="1" id="KW-0812">Transmembrane</keyword>
<dbReference type="EMBL" id="QGTQ01000007">
    <property type="protein sequence ID" value="PWW03250.1"/>
    <property type="molecule type" value="Genomic_DNA"/>
</dbReference>
<name>A0A2V2YUW8_9BACL</name>
<sequence length="189" mass="22106">MRSIHTQSNPNVLTSSSFLQSLNTKWHERALQLFMIIVLMHWAEHLTQAYQIWVLDWPRPKALGLLGYYYPWLVHSEWLHYGYAIIMLVLFFLLLRGFNGRSRAWWLIALSIQFWHHIEHALLLGQTITKHPLFGAASPTSIIQLLVPRVELHLFYNTIVFIPMVIAMLYHMFPSSEEKSGMTCSCAKN</sequence>
<dbReference type="Proteomes" id="UP000246635">
    <property type="component" value="Unassembled WGS sequence"/>
</dbReference>
<proteinExistence type="predicted"/>